<dbReference type="Pfam" id="PF03537">
    <property type="entry name" value="Glyco_hydro_114"/>
    <property type="match status" value="1"/>
</dbReference>
<dbReference type="EMBL" id="JAGMWT010000001">
    <property type="protein sequence ID" value="KAH7138428.1"/>
    <property type="molecule type" value="Genomic_DNA"/>
</dbReference>
<dbReference type="AlphaFoldDB" id="A0A9P9EJ51"/>
<evidence type="ECO:0000313" key="6">
    <source>
        <dbReference type="EMBL" id="KAH7138428.1"/>
    </source>
</evidence>
<evidence type="ECO:0000256" key="1">
    <source>
        <dbReference type="ARBA" id="ARBA00001255"/>
    </source>
</evidence>
<dbReference type="GO" id="GO:0004557">
    <property type="term" value="F:alpha-galactosidase activity"/>
    <property type="evidence" value="ECO:0007669"/>
    <property type="project" value="UniProtKB-EC"/>
</dbReference>
<evidence type="ECO:0000259" key="5">
    <source>
        <dbReference type="Pfam" id="PF03537"/>
    </source>
</evidence>
<dbReference type="Proteomes" id="UP000700596">
    <property type="component" value="Unassembled WGS sequence"/>
</dbReference>
<evidence type="ECO:0000313" key="7">
    <source>
        <dbReference type="Proteomes" id="UP000700596"/>
    </source>
</evidence>
<keyword evidence="6" id="KW-0378">Hydrolase</keyword>
<proteinExistence type="predicted"/>
<evidence type="ECO:0000256" key="2">
    <source>
        <dbReference type="ARBA" id="ARBA00012755"/>
    </source>
</evidence>
<keyword evidence="7" id="KW-1185">Reference proteome</keyword>
<dbReference type="InterPro" id="IPR013785">
    <property type="entry name" value="Aldolase_TIM"/>
</dbReference>
<organism evidence="6 7">
    <name type="scientific">Dendryphion nanum</name>
    <dbReference type="NCBI Taxonomy" id="256645"/>
    <lineage>
        <taxon>Eukaryota</taxon>
        <taxon>Fungi</taxon>
        <taxon>Dikarya</taxon>
        <taxon>Ascomycota</taxon>
        <taxon>Pezizomycotina</taxon>
        <taxon>Dothideomycetes</taxon>
        <taxon>Pleosporomycetidae</taxon>
        <taxon>Pleosporales</taxon>
        <taxon>Torulaceae</taxon>
        <taxon>Dendryphion</taxon>
    </lineage>
</organism>
<feature type="region of interest" description="Disordered" evidence="3">
    <location>
        <begin position="44"/>
        <end position="76"/>
    </location>
</feature>
<evidence type="ECO:0000256" key="4">
    <source>
        <dbReference type="SAM" id="Phobius"/>
    </source>
</evidence>
<accession>A0A9P9EJ51</accession>
<gene>
    <name evidence="6" type="ORF">B0J11DRAFT_587745</name>
</gene>
<dbReference type="EC" id="3.2.1.22" evidence="2"/>
<dbReference type="PANTHER" id="PTHR35273">
    <property type="entry name" value="ALPHA-1,4 POLYGALACTOSAMINIDASE, PUTATIVE (AFU_ORTHOLOGUE AFUA_3G07890)-RELATED"/>
    <property type="match status" value="1"/>
</dbReference>
<comment type="catalytic activity">
    <reaction evidence="1">
        <text>Hydrolysis of terminal, non-reducing alpha-D-galactose residues in alpha-D-galactosides, including galactose oligosaccharides, galactomannans and galactolipids.</text>
        <dbReference type="EC" id="3.2.1.22"/>
    </reaction>
</comment>
<feature type="domain" description="Glycoside-hydrolase family GH114 TIM-barrel" evidence="5">
    <location>
        <begin position="84"/>
        <end position="329"/>
    </location>
</feature>
<feature type="compositionally biased region" description="Pro residues" evidence="3">
    <location>
        <begin position="57"/>
        <end position="72"/>
    </location>
</feature>
<dbReference type="InterPro" id="IPR017853">
    <property type="entry name" value="GH"/>
</dbReference>
<sequence length="346" mass="38240">MSSYVHFENLPFLKKRSKRFRLISIAVVVIIVALVIGIPLGLRRRNDNDDDQDNNPNPTPTPQPQPPLPDPTSRPLWTPKVNDTWQIMLLHPPLISPNATSTSPDVAIFDVDLFNTPVETISTLHRLGKKVICYFSAGSYEPGRPDSGQFKEEDMGAGLEGWPGERWLQLSSENVKRIMKNRIDLAWRKGCDGVDPDNVDGYNNKNALSLTTNTSTTYLTYLSSLTTPLNLTLGLKNAASLIPTLLPIIHFSVNEQCVQYTECTAFAPFIAAGKPVFHIEYPEEAGAGKPDQGKGWGDNAIRKFCGESGDARGRAGFSTVLKNMNLDGWSEYCEGGVRVTEMNMTV</sequence>
<dbReference type="InterPro" id="IPR004352">
    <property type="entry name" value="GH114_TIM-barrel"/>
</dbReference>
<comment type="caution">
    <text evidence="6">The sequence shown here is derived from an EMBL/GenBank/DDBJ whole genome shotgun (WGS) entry which is preliminary data.</text>
</comment>
<keyword evidence="4" id="KW-0812">Transmembrane</keyword>
<dbReference type="Gene3D" id="3.20.20.70">
    <property type="entry name" value="Aldolase class I"/>
    <property type="match status" value="1"/>
</dbReference>
<reference evidence="6" key="1">
    <citation type="journal article" date="2021" name="Nat. Commun.">
        <title>Genetic determinants of endophytism in the Arabidopsis root mycobiome.</title>
        <authorList>
            <person name="Mesny F."/>
            <person name="Miyauchi S."/>
            <person name="Thiergart T."/>
            <person name="Pickel B."/>
            <person name="Atanasova L."/>
            <person name="Karlsson M."/>
            <person name="Huettel B."/>
            <person name="Barry K.W."/>
            <person name="Haridas S."/>
            <person name="Chen C."/>
            <person name="Bauer D."/>
            <person name="Andreopoulos W."/>
            <person name="Pangilinan J."/>
            <person name="LaButti K."/>
            <person name="Riley R."/>
            <person name="Lipzen A."/>
            <person name="Clum A."/>
            <person name="Drula E."/>
            <person name="Henrissat B."/>
            <person name="Kohler A."/>
            <person name="Grigoriev I.V."/>
            <person name="Martin F.M."/>
            <person name="Hacquard S."/>
        </authorList>
    </citation>
    <scope>NUCLEOTIDE SEQUENCE</scope>
    <source>
        <strain evidence="6">MPI-CAGE-CH-0243</strain>
    </source>
</reference>
<protein>
    <recommendedName>
        <fullName evidence="2">alpha-galactosidase</fullName>
        <ecNumber evidence="2">3.2.1.22</ecNumber>
    </recommendedName>
</protein>
<name>A0A9P9EJ51_9PLEO</name>
<keyword evidence="4" id="KW-1133">Transmembrane helix</keyword>
<feature type="transmembrane region" description="Helical" evidence="4">
    <location>
        <begin position="20"/>
        <end position="42"/>
    </location>
</feature>
<keyword evidence="4" id="KW-0472">Membrane</keyword>
<dbReference type="OrthoDB" id="2108802at2759"/>
<dbReference type="PANTHER" id="PTHR35273:SF2">
    <property type="entry name" value="ALPHA-GALACTOSIDASE"/>
    <property type="match status" value="1"/>
</dbReference>
<evidence type="ECO:0000256" key="3">
    <source>
        <dbReference type="SAM" id="MobiDB-lite"/>
    </source>
</evidence>
<dbReference type="SUPFAM" id="SSF51445">
    <property type="entry name" value="(Trans)glycosidases"/>
    <property type="match status" value="1"/>
</dbReference>